<name>D3T1S7_NATMM</name>
<dbReference type="InterPro" id="IPR007035">
    <property type="entry name" value="Peptidase_M55"/>
</dbReference>
<sequence>MDVFVSADMEGVTGVADPIDVVQDETAYSDAQSLFVDDVNAAIEGALEGGADSVLVNDAHATMTNLPRASLHEEATLIRGNTKPRSMMQGCSSDHDLALFVGYHAKAGTAGAVLNHTFMGHELVRLRVNGREVGELGWNACFAGSLDIPVGLVTGDDATAAEAREEVGEAAETVIVKEGIDRFTANCRSPDETRPDIRTAACRAVENADAMPVSRPDTPVTISADWSATNHAAGAGRTPGVERVDDRTTTVEAERYVDAYEATVAMLRAGANARDQHYG</sequence>
<evidence type="ECO:0000313" key="2">
    <source>
        <dbReference type="EMBL" id="ELY26574.1"/>
    </source>
</evidence>
<dbReference type="EC" id="3.4.11.-" evidence="1"/>
<reference evidence="3" key="1">
    <citation type="submission" date="2010-02" db="EMBL/GenBank/DDBJ databases">
        <title>Complete sequence of plasmid 2 of Natrialba magadii ATCC 43099.</title>
        <authorList>
            <consortium name="US DOE Joint Genome Institute"/>
            <person name="Lucas S."/>
            <person name="Copeland A."/>
            <person name="Lapidus A."/>
            <person name="Cheng J.-F."/>
            <person name="Bruce D."/>
            <person name="Goodwin L."/>
            <person name="Pitluck S."/>
            <person name="Davenport K."/>
            <person name="Saunders E."/>
            <person name="Detter J.C."/>
            <person name="Han C."/>
            <person name="Tapia R."/>
            <person name="Land M."/>
            <person name="Hauser L."/>
            <person name="Kyrpides N."/>
            <person name="Mikhailova N."/>
            <person name="De Castro R.E."/>
            <person name="Maupin-Furlow J.A."/>
            <person name="Woyke T."/>
        </authorList>
    </citation>
    <scope>NUCLEOTIDE SEQUENCE [LARGE SCALE GENOMIC DNA]</scope>
    <source>
        <strain evidence="3">ATCC 43099 / DSM 3394 / CCM 3739 / CIP 104546 / IAM 13178 / JCM 8861 / NBRC 102185 / NCIMB 2190 / MS3</strain>
        <plasmid evidence="3">pNMAG02</plasmid>
    </source>
</reference>
<keyword evidence="1" id="KW-0378">Hydrolase</keyword>
<proteinExistence type="predicted"/>
<keyword evidence="3" id="KW-1185">Reference proteome</keyword>
<keyword evidence="1" id="KW-0645">Protease</keyword>
<dbReference type="eggNOG" id="arCOG04080">
    <property type="taxonomic scope" value="Archaea"/>
</dbReference>
<dbReference type="HOGENOM" id="CLU_086038_1_0_2"/>
<dbReference type="RefSeq" id="WP_004216318.1">
    <property type="nucleotide sequence ID" value="NC_013924.1"/>
</dbReference>
<dbReference type="GO" id="GO:0004177">
    <property type="term" value="F:aminopeptidase activity"/>
    <property type="evidence" value="ECO:0007669"/>
    <property type="project" value="UniProtKB-KW"/>
</dbReference>
<reference evidence="2 4" key="3">
    <citation type="journal article" date="2014" name="PLoS Genet.">
        <title>Phylogenetically driven sequencing of extremely halophilic archaea reveals strategies for static and dynamic osmo-response.</title>
        <authorList>
            <person name="Becker E.A."/>
            <person name="Seitzer P.M."/>
            <person name="Tritt A."/>
            <person name="Larsen D."/>
            <person name="Krusor M."/>
            <person name="Yao A.I."/>
            <person name="Wu D."/>
            <person name="Madern D."/>
            <person name="Eisen J.A."/>
            <person name="Darling A.E."/>
            <person name="Facciotti M.T."/>
        </authorList>
    </citation>
    <scope>NUCLEOTIDE SEQUENCE [LARGE SCALE GENOMIC DNA]</scope>
    <source>
        <strain evidence="4">ATCC 43099 / DSM 3394 / CCM 3739 / CIP 104546 / IAM 13178 / JCM 8861 / NBRC 102185 / NCIMB 2190 / MS3</strain>
        <strain evidence="2">MS-3</strain>
    </source>
</reference>
<dbReference type="Gene3D" id="3.30.1360.130">
    <property type="entry name" value="Dipeptide transport protein"/>
    <property type="match status" value="1"/>
</dbReference>
<evidence type="ECO:0000313" key="4">
    <source>
        <dbReference type="Proteomes" id="UP000011543"/>
    </source>
</evidence>
<protein>
    <submittedName>
        <fullName evidence="1 2">D-aminopeptidase</fullName>
        <ecNumber evidence="1">3.4.11.-</ecNumber>
    </submittedName>
</protein>
<dbReference type="EMBL" id="AOHS01000051">
    <property type="protein sequence ID" value="ELY26574.1"/>
    <property type="molecule type" value="Genomic_DNA"/>
</dbReference>
<dbReference type="Proteomes" id="UP000001879">
    <property type="component" value="Plasmid pNMAG02"/>
</dbReference>
<dbReference type="Proteomes" id="UP000011543">
    <property type="component" value="Unassembled WGS sequence"/>
</dbReference>
<keyword evidence="1" id="KW-0031">Aminopeptidase</keyword>
<dbReference type="Gene3D" id="3.40.50.10780">
    <property type="entry name" value="Dipeptide transport protein"/>
    <property type="match status" value="1"/>
</dbReference>
<evidence type="ECO:0000313" key="3">
    <source>
        <dbReference type="Proteomes" id="UP000001879"/>
    </source>
</evidence>
<dbReference type="InterPro" id="IPR036177">
    <property type="entry name" value="Peptidase_M55_sf"/>
</dbReference>
<geneLocation type="plasmid" evidence="1 3">
    <name>pNMAG02</name>
</geneLocation>
<organism evidence="1 3">
    <name type="scientific">Natrialba magadii (strain ATCC 43099 / DSM 3394 / CCM 3739 / CIP 104546 / IAM 13178 / JCM 8861 / NBRC 102185 / NCIMB 2190 / MS3)</name>
    <name type="common">Natronobacterium magadii</name>
    <dbReference type="NCBI Taxonomy" id="547559"/>
    <lineage>
        <taxon>Archaea</taxon>
        <taxon>Methanobacteriati</taxon>
        <taxon>Methanobacteriota</taxon>
        <taxon>Stenosarchaea group</taxon>
        <taxon>Halobacteria</taxon>
        <taxon>Halobacteriales</taxon>
        <taxon>Natrialbaceae</taxon>
        <taxon>Natrialba</taxon>
    </lineage>
</organism>
<keyword evidence="1" id="KW-0614">Plasmid</keyword>
<dbReference type="EMBL" id="CP001934">
    <property type="protein sequence ID" value="ADD07536.1"/>
    <property type="molecule type" value="Genomic_DNA"/>
</dbReference>
<dbReference type="CDD" id="cd08663">
    <property type="entry name" value="DAP_dppA_1"/>
    <property type="match status" value="1"/>
</dbReference>
<dbReference type="KEGG" id="nmg:Nmag_4003"/>
<gene>
    <name evidence="1" type="ordered locus">Nmag_4003</name>
    <name evidence="2" type="ORF">C500_15465</name>
</gene>
<dbReference type="PIRSF" id="PIRSF015853">
    <property type="entry name" value="Pep_DppA"/>
    <property type="match status" value="1"/>
</dbReference>
<accession>D3T1S7</accession>
<reference evidence="1" key="4">
    <citation type="submission" date="2016-09" db="EMBL/GenBank/DDBJ databases">
        <authorList>
            <person name="Pfeiffer F."/>
        </authorList>
    </citation>
    <scope>NUCLEOTIDE SEQUENCE</scope>
    <source>
        <strain evidence="1">ATCC 43099</strain>
        <plasmid evidence="1">pNMAG02</plasmid>
    </source>
</reference>
<dbReference type="PATRIC" id="fig|547559.17.peg.3034"/>
<dbReference type="Pfam" id="PF04951">
    <property type="entry name" value="Peptidase_M55"/>
    <property type="match status" value="1"/>
</dbReference>
<dbReference type="PaxDb" id="547559-Nmag_4003"/>
<dbReference type="GeneID" id="8828737"/>
<dbReference type="AlphaFoldDB" id="D3T1S7"/>
<reference evidence="1 3" key="2">
    <citation type="journal article" date="2012" name="BMC Genomics">
        <title>A comparative genomics perspective on the genetic content of the alkaliphilic haloarchaeon Natrialba magadii ATCC 43099T.</title>
        <authorList>
            <person name="Siddaramappa S."/>
            <person name="Challacombe J.F."/>
            <person name="Decastro R.E."/>
            <person name="Pfeiffer F."/>
            <person name="Sastre D.E."/>
            <person name="Gimenez M.I."/>
            <person name="Paggi R.A."/>
            <person name="Detter J.C."/>
            <person name="Davenport K.W."/>
            <person name="Goodwin L.A."/>
            <person name="Kyrpides N."/>
            <person name="Tapia R."/>
            <person name="Pitluck S."/>
            <person name="Lucas S."/>
            <person name="Woyke T."/>
            <person name="Maupin-Furlow J.A."/>
        </authorList>
    </citation>
    <scope>NUCLEOTIDE SEQUENCE [LARGE SCALE GENOMIC DNA]</scope>
    <source>
        <strain evidence="1">ATCC 43099</strain>
        <strain evidence="3">ATCC 43099 / DSM 3394 / CCM 3739 / CIP 104546 / IAM 13178 / JCM 8861 / NBRC 102185 / NCIMB 2190 / MS3</strain>
    </source>
</reference>
<evidence type="ECO:0000313" key="1">
    <source>
        <dbReference type="EMBL" id="ADD07536.1"/>
    </source>
</evidence>
<dbReference type="SUPFAM" id="SSF63992">
    <property type="entry name" value="Dipeptide transport protein"/>
    <property type="match status" value="1"/>
</dbReference>
<dbReference type="OrthoDB" id="85097at2157"/>
<dbReference type="InterPro" id="IPR027476">
    <property type="entry name" value="DppA_N"/>
</dbReference>